<evidence type="ECO:0000313" key="2">
    <source>
        <dbReference type="RefSeq" id="XP_015596504.1"/>
    </source>
</evidence>
<dbReference type="Proteomes" id="UP000694920">
    <property type="component" value="Unplaced"/>
</dbReference>
<protein>
    <submittedName>
        <fullName evidence="2">Uncharacterized protein LOC107268336</fullName>
    </submittedName>
</protein>
<name>A0AAJ7FKM1_CEPCN</name>
<organism evidence="1 2">
    <name type="scientific">Cephus cinctus</name>
    <name type="common">Wheat stem sawfly</name>
    <dbReference type="NCBI Taxonomy" id="211228"/>
    <lineage>
        <taxon>Eukaryota</taxon>
        <taxon>Metazoa</taxon>
        <taxon>Ecdysozoa</taxon>
        <taxon>Arthropoda</taxon>
        <taxon>Hexapoda</taxon>
        <taxon>Insecta</taxon>
        <taxon>Pterygota</taxon>
        <taxon>Neoptera</taxon>
        <taxon>Endopterygota</taxon>
        <taxon>Hymenoptera</taxon>
        <taxon>Cephoidea</taxon>
        <taxon>Cephidae</taxon>
        <taxon>Cephus</taxon>
    </lineage>
</organism>
<dbReference type="AlphaFoldDB" id="A0AAJ7FKM1"/>
<keyword evidence="1" id="KW-1185">Reference proteome</keyword>
<sequence length="102" mass="11958">MTVQQFNILHELLAPLLIKKSIRKPLEPELRIAATLSYIARGDSIRTTSWFFSIGRSTMYSIVQEVCKKIVQVLQSIYLRMPNRDKWIEIANGFQTKWNYPN</sequence>
<accession>A0AAJ7FKM1</accession>
<dbReference type="GeneID" id="107268336"/>
<evidence type="ECO:0000313" key="1">
    <source>
        <dbReference type="Proteomes" id="UP000694920"/>
    </source>
</evidence>
<gene>
    <name evidence="2" type="primary">LOC107268336</name>
</gene>
<reference evidence="2" key="1">
    <citation type="submission" date="2025-08" db="UniProtKB">
        <authorList>
            <consortium name="RefSeq"/>
        </authorList>
    </citation>
    <scope>IDENTIFICATION</scope>
</reference>
<proteinExistence type="predicted"/>
<dbReference type="RefSeq" id="XP_015596504.1">
    <property type="nucleotide sequence ID" value="XM_015741018.1"/>
</dbReference>
<dbReference type="KEGG" id="ccin:107268336"/>